<dbReference type="InterPro" id="IPR013098">
    <property type="entry name" value="Ig_I-set"/>
</dbReference>
<sequence>MKRNETLFPHRVFPSRPSAALRRTFLPLCRSPPTRRAALLPPRASSLPTTAPRALPIRARAPIPPLRTWEPRTVALRDQCGLFRSSQGDTSGRSLPAHGPGTCSMLSRGAGAAVRCFLAGLLVACSQGVAGLKFSHLVFTVEPTDTVLVRQSPALLNCSVDSSLGDVHFEWKRDGTFLNFPADGELLPGGSLLIRRITHSQHQRSREGLYQCMAKVDSVGTLVSREAKVIVASQVRLKTEPKSMSVFEGDATVLSCVAEAEPKPEVLWEKDGIPLDLAELNNSNRLVILPSGSLLINSVKSSDGGNYRCLAEGLGGNRSSDQAELSVKAEPGPDRAPGFLLEPEDITVSKGGEAHFECVASAHPRPKVNWTHNGHDINPSKRMNFIGGGALLITGVEENDAGLYTCTMDEGDDSLRREATLTVLVPPSFQKRPHDQVAREGTDIRLECQVLGNPLPLVQWMKNGDLLIPSDYFKIENNNLHILGLIKSDEGIYQCMAKNEVGNVQASSQLIVEVERFSFTPTPSQSTPLGVPAMPLGRKPAPAAPQDLSSIFVGYDVVKLQWNPPEEGDLISGYLLHYSHDAGRERLVNVSGQSNLKATITGLQPETEYNFWVTAYYPNSTGESSTHINVITKPEALTPRTPQNVQAWPTSATSAYVSWSQPPLLHRPITYYRLLCKERDGGPGEEQEVTNEEVSSQIYNLKKFTEYVVQVFAVNQHGASIPSEDVMLRTFSDVPSAPPQNVTAEAVNSKSVTVRWQPPPAGSKNGEIISYRIRYRKSHRRGENEMSKGSQLQHRLTGLDRASEYSIRVSAMTVNGSGPVSEWVTVETFGEDFDESRVPEQPSSLHVRPLPGSIVVSWTPPKQSDVLVRGYIIGYGVGSPYAETVRVNSKQRYYTIRSLEPNHQYVISLRAFNNMGQGVPLYESATTRPLTDSIEGFSIPGGDNGMFDPFTDSFVAVTGPPTPMMPPVGVQALARAADAIQITWADNSLPKSQRITDARYYTVRWKTYFSSSAKYKMANTTTLNYLATGLKPNTLYEFSVRVIKGRRKSTWSMAAQATTMEAVPSSPPKDLTIISKEDQPRTAIVNWQPPSEANGRITGYIIYYTTDASAEIHDWVVEPVVGDRLSHQIQELTLDTVYQFKIQARNAKGMGPMSEPVVFRTPKTDRSSSVANDQASASGQLDNKMWPSTVDGDTSRSSESPGEPYIPSPASGLRADNNVLVIVIVTIGALTVLAVVIIAVACTRYSSPSQIKKRDMLNSPTGSSKRKAPPKDLKPPDLWIHHETVALKPLEKSPGHDSGSLASGIISGAGAAAGPATPLVHSSREQQMAESMSAGPGSSYSGRESDDGMSSMERSIATRQAIRPKIMVPVEPQICRHHRRPYPSPSPTPSPTPSSVGLNLSGPPEYNSLYPRSAGGPVDRATLKESAGRLPNGGCGLENDGVLLGGGSLGPSDELSNHIPPTAVVWPGQPLKSFVPVVVSAHPASPSLVLGSAGLSPGKAAKFGSLGRTRSPLPVTMPSAPENAHYGSQAYEDLDKVLAQDDDDLRVEMANLEGLMKDLNAITAGNI</sequence>
<dbReference type="PANTHER" id="PTHR44170">
    <property type="entry name" value="PROTEIN SIDEKICK"/>
    <property type="match status" value="1"/>
</dbReference>
<feature type="compositionally biased region" description="Polar residues" evidence="10">
    <location>
        <begin position="1325"/>
        <end position="1342"/>
    </location>
</feature>
<dbReference type="InterPro" id="IPR003598">
    <property type="entry name" value="Ig_sub2"/>
</dbReference>
<dbReference type="InterPro" id="IPR003961">
    <property type="entry name" value="FN3_dom"/>
</dbReference>
<dbReference type="InterPro" id="IPR007110">
    <property type="entry name" value="Ig-like_dom"/>
</dbReference>
<dbReference type="FunFam" id="2.60.40.10:FF:000189">
    <property type="entry name" value="Neogenin isoform 3"/>
    <property type="match status" value="2"/>
</dbReference>
<evidence type="ECO:0000259" key="13">
    <source>
        <dbReference type="PROSITE" id="PS50853"/>
    </source>
</evidence>
<dbReference type="FunFam" id="2.60.40.10:FF:000106">
    <property type="entry name" value="Neogenin isoform 1"/>
    <property type="match status" value="1"/>
</dbReference>
<feature type="domain" description="Ig-like" evidence="12">
    <location>
        <begin position="427"/>
        <end position="513"/>
    </location>
</feature>
<evidence type="ECO:0000259" key="12">
    <source>
        <dbReference type="PROSITE" id="PS50835"/>
    </source>
</evidence>
<dbReference type="InterPro" id="IPR036179">
    <property type="entry name" value="Ig-like_dom_sf"/>
</dbReference>
<evidence type="ECO:0000256" key="7">
    <source>
        <dbReference type="ARBA" id="ARBA00023157"/>
    </source>
</evidence>
<reference evidence="14" key="1">
    <citation type="submission" date="2025-08" db="UniProtKB">
        <authorList>
            <consortium name="Ensembl"/>
        </authorList>
    </citation>
    <scope>IDENTIFICATION</scope>
</reference>
<dbReference type="FunFam" id="2.60.40.10:FF:000004">
    <property type="entry name" value="DCC isoform 1"/>
    <property type="match status" value="2"/>
</dbReference>
<evidence type="ECO:0000256" key="10">
    <source>
        <dbReference type="SAM" id="MobiDB-lite"/>
    </source>
</evidence>
<feature type="region of interest" description="Disordered" evidence="10">
    <location>
        <begin position="1376"/>
        <end position="1416"/>
    </location>
</feature>
<evidence type="ECO:0000256" key="5">
    <source>
        <dbReference type="ARBA" id="ARBA00022989"/>
    </source>
</evidence>
<dbReference type="SMART" id="SM00060">
    <property type="entry name" value="FN3"/>
    <property type="match status" value="6"/>
</dbReference>
<dbReference type="PROSITE" id="PS50835">
    <property type="entry name" value="IG_LIKE"/>
    <property type="match status" value="4"/>
</dbReference>
<comment type="similarity">
    <text evidence="2">Belongs to the immunoglobulin superfamily. DCC family.</text>
</comment>
<evidence type="ECO:0000256" key="9">
    <source>
        <dbReference type="ARBA" id="ARBA00023319"/>
    </source>
</evidence>
<feature type="domain" description="Fibronectin type-III" evidence="13">
    <location>
        <begin position="966"/>
        <end position="1062"/>
    </location>
</feature>
<feature type="domain" description="Ig-like" evidence="12">
    <location>
        <begin position="156"/>
        <end position="224"/>
    </location>
</feature>
<comment type="subcellular location">
    <subcellularLocation>
        <location evidence="1">Membrane</location>
        <topology evidence="1">Single-pass type I membrane protein</topology>
    </subcellularLocation>
</comment>
<dbReference type="GO" id="GO:0016020">
    <property type="term" value="C:membrane"/>
    <property type="evidence" value="ECO:0007669"/>
    <property type="project" value="UniProtKB-SubCell"/>
</dbReference>
<dbReference type="Proteomes" id="UP000694388">
    <property type="component" value="Unplaced"/>
</dbReference>
<dbReference type="SMART" id="SM00408">
    <property type="entry name" value="IGc2"/>
    <property type="match status" value="3"/>
</dbReference>
<keyword evidence="5 11" id="KW-1133">Transmembrane helix</keyword>
<feature type="compositionally biased region" description="Polar residues" evidence="10">
    <location>
        <begin position="1191"/>
        <end position="1200"/>
    </location>
</feature>
<evidence type="ECO:0000256" key="1">
    <source>
        <dbReference type="ARBA" id="ARBA00004479"/>
    </source>
</evidence>
<dbReference type="PROSITE" id="PS50853">
    <property type="entry name" value="FN3"/>
    <property type="match status" value="6"/>
</dbReference>
<evidence type="ECO:0000313" key="15">
    <source>
        <dbReference type="Proteomes" id="UP000694388"/>
    </source>
</evidence>
<feature type="transmembrane region" description="Helical" evidence="11">
    <location>
        <begin position="1219"/>
        <end position="1243"/>
    </location>
</feature>
<evidence type="ECO:0000256" key="6">
    <source>
        <dbReference type="ARBA" id="ARBA00023136"/>
    </source>
</evidence>
<keyword evidence="4" id="KW-0677">Repeat</keyword>
<dbReference type="InterPro" id="IPR010560">
    <property type="entry name" value="Neogenin_C"/>
</dbReference>
<dbReference type="GeneTree" id="ENSGT00940000156684"/>
<dbReference type="Ensembl" id="ENSEBUT00000015436.1">
    <property type="protein sequence ID" value="ENSEBUP00000014860.1"/>
    <property type="gene ID" value="ENSEBUG00000009371.1"/>
</dbReference>
<feature type="domain" description="Fibronectin type-III" evidence="13">
    <location>
        <begin position="641"/>
        <end position="733"/>
    </location>
</feature>
<dbReference type="CDD" id="cd00063">
    <property type="entry name" value="FN3"/>
    <property type="match status" value="6"/>
</dbReference>
<reference evidence="14" key="2">
    <citation type="submission" date="2025-09" db="UniProtKB">
        <authorList>
            <consortium name="Ensembl"/>
        </authorList>
    </citation>
    <scope>IDENTIFICATION</scope>
</reference>
<dbReference type="FunFam" id="2.60.40.10:FF:000551">
    <property type="entry name" value="Protogenin A"/>
    <property type="match status" value="1"/>
</dbReference>
<feature type="domain" description="Fibronectin type-III" evidence="13">
    <location>
        <begin position="738"/>
        <end position="831"/>
    </location>
</feature>
<keyword evidence="3 11" id="KW-0812">Transmembrane</keyword>
<dbReference type="InterPro" id="IPR036116">
    <property type="entry name" value="FN3_sf"/>
</dbReference>
<dbReference type="FunFam" id="2.60.40.10:FF:000133">
    <property type="entry name" value="Neogenin isoform 1"/>
    <property type="match status" value="1"/>
</dbReference>
<dbReference type="InterPro" id="IPR013783">
    <property type="entry name" value="Ig-like_fold"/>
</dbReference>
<dbReference type="InterPro" id="IPR003599">
    <property type="entry name" value="Ig_sub"/>
</dbReference>
<dbReference type="Gene3D" id="2.60.40.10">
    <property type="entry name" value="Immunoglobulins"/>
    <property type="match status" value="10"/>
</dbReference>
<dbReference type="Pfam" id="PF13927">
    <property type="entry name" value="Ig_3"/>
    <property type="match status" value="1"/>
</dbReference>
<keyword evidence="8" id="KW-0325">Glycoprotein</keyword>
<feature type="region of interest" description="Disordered" evidence="10">
    <location>
        <begin position="1312"/>
        <end position="1352"/>
    </location>
</feature>
<keyword evidence="9" id="KW-0393">Immunoglobulin domain</keyword>
<name>A0A8C4QFW3_EPTBU</name>
<dbReference type="Pfam" id="PF00041">
    <property type="entry name" value="fn3"/>
    <property type="match status" value="6"/>
</dbReference>
<evidence type="ECO:0000256" key="2">
    <source>
        <dbReference type="ARBA" id="ARBA00009588"/>
    </source>
</evidence>
<dbReference type="GO" id="GO:0098609">
    <property type="term" value="P:cell-cell adhesion"/>
    <property type="evidence" value="ECO:0007669"/>
    <property type="project" value="TreeGrafter"/>
</dbReference>
<dbReference type="FunFam" id="2.60.40.10:FF:000101">
    <property type="entry name" value="Neogenin isoform 1"/>
    <property type="match status" value="1"/>
</dbReference>
<feature type="domain" description="Fibronectin type-III" evidence="13">
    <location>
        <begin position="1067"/>
        <end position="1164"/>
    </location>
</feature>
<feature type="region of interest" description="Disordered" evidence="10">
    <location>
        <begin position="1150"/>
        <end position="1210"/>
    </location>
</feature>
<evidence type="ECO:0000256" key="11">
    <source>
        <dbReference type="SAM" id="Phobius"/>
    </source>
</evidence>
<feature type="region of interest" description="Disordered" evidence="10">
    <location>
        <begin position="1249"/>
        <end position="1277"/>
    </location>
</feature>
<keyword evidence="6 11" id="KW-0472">Membrane</keyword>
<evidence type="ECO:0000256" key="4">
    <source>
        <dbReference type="ARBA" id="ARBA00022737"/>
    </source>
</evidence>
<feature type="domain" description="Fibronectin type-III" evidence="13">
    <location>
        <begin position="544"/>
        <end position="635"/>
    </location>
</feature>
<dbReference type="Pfam" id="PF07679">
    <property type="entry name" value="I-set"/>
    <property type="match status" value="2"/>
</dbReference>
<evidence type="ECO:0000256" key="8">
    <source>
        <dbReference type="ARBA" id="ARBA00023180"/>
    </source>
</evidence>
<feature type="domain" description="Ig-like" evidence="12">
    <location>
        <begin position="227"/>
        <end position="326"/>
    </location>
</feature>
<evidence type="ECO:0000313" key="14">
    <source>
        <dbReference type="Ensembl" id="ENSEBUP00000014860.1"/>
    </source>
</evidence>
<feature type="compositionally biased region" description="Polar residues" evidence="10">
    <location>
        <begin position="1167"/>
        <end position="1181"/>
    </location>
</feature>
<feature type="domain" description="Fibronectin type-III" evidence="13">
    <location>
        <begin position="838"/>
        <end position="934"/>
    </location>
</feature>
<feature type="compositionally biased region" description="Pro residues" evidence="10">
    <location>
        <begin position="1382"/>
        <end position="1392"/>
    </location>
</feature>
<organism evidence="14 15">
    <name type="scientific">Eptatretus burgeri</name>
    <name type="common">Inshore hagfish</name>
    <dbReference type="NCBI Taxonomy" id="7764"/>
    <lineage>
        <taxon>Eukaryota</taxon>
        <taxon>Metazoa</taxon>
        <taxon>Chordata</taxon>
        <taxon>Craniata</taxon>
        <taxon>Vertebrata</taxon>
        <taxon>Cyclostomata</taxon>
        <taxon>Myxini</taxon>
        <taxon>Myxiniformes</taxon>
        <taxon>Myxinidae</taxon>
        <taxon>Eptatretinae</taxon>
        <taxon>Eptatretus</taxon>
    </lineage>
</organism>
<evidence type="ECO:0000256" key="3">
    <source>
        <dbReference type="ARBA" id="ARBA00022692"/>
    </source>
</evidence>
<protein>
    <submittedName>
        <fullName evidence="14">Neogenin 1</fullName>
    </submittedName>
</protein>
<accession>A0A8C4QFW3</accession>
<dbReference type="Pfam" id="PF06583">
    <property type="entry name" value="Neogenin_C"/>
    <property type="match status" value="1"/>
</dbReference>
<proteinExistence type="inferred from homology"/>
<dbReference type="SMART" id="SM00409">
    <property type="entry name" value="IG"/>
    <property type="match status" value="4"/>
</dbReference>
<keyword evidence="7" id="KW-1015">Disulfide bond</keyword>
<dbReference type="PRINTS" id="PR00014">
    <property type="entry name" value="FNTYPEIII"/>
</dbReference>
<dbReference type="PANTHER" id="PTHR44170:SF54">
    <property type="entry name" value="FI24025P1"/>
    <property type="match status" value="1"/>
</dbReference>
<dbReference type="SUPFAM" id="SSF48726">
    <property type="entry name" value="Immunoglobulin"/>
    <property type="match status" value="4"/>
</dbReference>
<keyword evidence="15" id="KW-1185">Reference proteome</keyword>
<dbReference type="SUPFAM" id="SSF49265">
    <property type="entry name" value="Fibronectin type III"/>
    <property type="match status" value="3"/>
</dbReference>
<feature type="domain" description="Ig-like" evidence="12">
    <location>
        <begin position="337"/>
        <end position="422"/>
    </location>
</feature>